<keyword evidence="11" id="KW-1133">Transmembrane helix</keyword>
<dbReference type="SUPFAM" id="SSF56112">
    <property type="entry name" value="Protein kinase-like (PK-like)"/>
    <property type="match status" value="1"/>
</dbReference>
<evidence type="ECO:0000256" key="5">
    <source>
        <dbReference type="ARBA" id="ARBA00022692"/>
    </source>
</evidence>
<dbReference type="PROSITE" id="PS50011">
    <property type="entry name" value="PROTEIN_KINASE_DOM"/>
    <property type="match status" value="1"/>
</dbReference>
<evidence type="ECO:0000256" key="4">
    <source>
        <dbReference type="ARBA" id="ARBA00022679"/>
    </source>
</evidence>
<keyword evidence="4" id="KW-0808">Transferase</keyword>
<name>A0AA35YS73_LACSI</name>
<evidence type="ECO:0000259" key="16">
    <source>
        <dbReference type="PROSITE" id="PS50011"/>
    </source>
</evidence>
<evidence type="ECO:0000256" key="3">
    <source>
        <dbReference type="ARBA" id="ARBA00022553"/>
    </source>
</evidence>
<keyword evidence="14" id="KW-0325">Glycoprotein</keyword>
<gene>
    <name evidence="17" type="ORF">LSALG_LOCUS18895</name>
</gene>
<evidence type="ECO:0000256" key="13">
    <source>
        <dbReference type="ARBA" id="ARBA00023170"/>
    </source>
</evidence>
<sequence length="395" mass="44444">MKQQSHLAIYPSSLFLVNQNYLTWRCAFLILTHMNLEIQASGLEGPIPESLSILSNMKELQIKATTNKFAHSNKLGEGGFGSVYKGTLLDGTPIDVKQLSSKSNQGNREFVNEIGMMAGIQHANVVRLHGSCVERNHLVLVYEYMENNSLPHALFGKAELEIDWPTRLRICVGIAKGLTFLHDESVLKMVHRDIKATNILLDADLTLKISDFGLAKLDEEENTHITTRVVGTIGYMAPEYALWGFLTYKAYVYSFGVLALEIIAGKNNMKYQPNEDCFCLLDQGSLIDLVDPRLGSEFNKKEAVGMLKITLLCTNQSRGLRPTMYEVVTMLEGHTKIKDPNVDVIMYEEELRFQELGKTFEEMQSHDSEQTEISNKPTSSNSNDLYPDSQISETF</sequence>
<dbReference type="InterPro" id="IPR011009">
    <property type="entry name" value="Kinase-like_dom_sf"/>
</dbReference>
<comment type="subcellular location">
    <subcellularLocation>
        <location evidence="1">Membrane</location>
        <topology evidence="1">Single-pass type I membrane protein</topology>
    </subcellularLocation>
</comment>
<evidence type="ECO:0000256" key="8">
    <source>
        <dbReference type="ARBA" id="ARBA00022741"/>
    </source>
</evidence>
<dbReference type="Gene3D" id="3.30.200.20">
    <property type="entry name" value="Phosphorylase Kinase, domain 1"/>
    <property type="match status" value="1"/>
</dbReference>
<dbReference type="SMART" id="SM00220">
    <property type="entry name" value="S_TKc"/>
    <property type="match status" value="1"/>
</dbReference>
<dbReference type="FunFam" id="3.30.200.20:FF:000162">
    <property type="entry name" value="Adenine nucleotide alpha hydrolase-like domain kinase"/>
    <property type="match status" value="1"/>
</dbReference>
<dbReference type="PROSITE" id="PS00108">
    <property type="entry name" value="PROTEIN_KINASE_ST"/>
    <property type="match status" value="1"/>
</dbReference>
<evidence type="ECO:0000256" key="6">
    <source>
        <dbReference type="ARBA" id="ARBA00022729"/>
    </source>
</evidence>
<dbReference type="GO" id="GO:0004674">
    <property type="term" value="F:protein serine/threonine kinase activity"/>
    <property type="evidence" value="ECO:0007669"/>
    <property type="project" value="UniProtKB-KW"/>
</dbReference>
<dbReference type="Pfam" id="PF07714">
    <property type="entry name" value="PK_Tyr_Ser-Thr"/>
    <property type="match status" value="1"/>
</dbReference>
<evidence type="ECO:0000256" key="10">
    <source>
        <dbReference type="ARBA" id="ARBA00022840"/>
    </source>
</evidence>
<accession>A0AA35YS73</accession>
<dbReference type="Gene3D" id="1.10.510.10">
    <property type="entry name" value="Transferase(Phosphotransferase) domain 1"/>
    <property type="match status" value="1"/>
</dbReference>
<dbReference type="GO" id="GO:0005524">
    <property type="term" value="F:ATP binding"/>
    <property type="evidence" value="ECO:0007669"/>
    <property type="project" value="UniProtKB-KW"/>
</dbReference>
<keyword evidence="18" id="KW-1185">Reference proteome</keyword>
<dbReference type="PANTHER" id="PTHR48006:SF66">
    <property type="entry name" value="PROTEIN KINASE DOMAIN-CONTAINING PROTEIN"/>
    <property type="match status" value="1"/>
</dbReference>
<evidence type="ECO:0000256" key="14">
    <source>
        <dbReference type="ARBA" id="ARBA00023180"/>
    </source>
</evidence>
<organism evidence="17 18">
    <name type="scientific">Lactuca saligna</name>
    <name type="common">Willowleaf lettuce</name>
    <dbReference type="NCBI Taxonomy" id="75948"/>
    <lineage>
        <taxon>Eukaryota</taxon>
        <taxon>Viridiplantae</taxon>
        <taxon>Streptophyta</taxon>
        <taxon>Embryophyta</taxon>
        <taxon>Tracheophyta</taxon>
        <taxon>Spermatophyta</taxon>
        <taxon>Magnoliopsida</taxon>
        <taxon>eudicotyledons</taxon>
        <taxon>Gunneridae</taxon>
        <taxon>Pentapetalae</taxon>
        <taxon>asterids</taxon>
        <taxon>campanulids</taxon>
        <taxon>Asterales</taxon>
        <taxon>Asteraceae</taxon>
        <taxon>Cichorioideae</taxon>
        <taxon>Cichorieae</taxon>
        <taxon>Lactucinae</taxon>
        <taxon>Lactuca</taxon>
    </lineage>
</organism>
<dbReference type="EMBL" id="OX465080">
    <property type="protein sequence ID" value="CAI9279064.1"/>
    <property type="molecule type" value="Genomic_DNA"/>
</dbReference>
<reference evidence="17" key="1">
    <citation type="submission" date="2023-04" db="EMBL/GenBank/DDBJ databases">
        <authorList>
            <person name="Vijverberg K."/>
            <person name="Xiong W."/>
            <person name="Schranz E."/>
        </authorList>
    </citation>
    <scope>NUCLEOTIDE SEQUENCE</scope>
</reference>
<dbReference type="InterPro" id="IPR000719">
    <property type="entry name" value="Prot_kinase_dom"/>
</dbReference>
<feature type="compositionally biased region" description="Polar residues" evidence="15">
    <location>
        <begin position="371"/>
        <end position="395"/>
    </location>
</feature>
<keyword evidence="6" id="KW-0732">Signal</keyword>
<evidence type="ECO:0000256" key="15">
    <source>
        <dbReference type="SAM" id="MobiDB-lite"/>
    </source>
</evidence>
<dbReference type="InterPro" id="IPR001245">
    <property type="entry name" value="Ser-Thr/Tyr_kinase_cat_dom"/>
</dbReference>
<keyword evidence="5" id="KW-0812">Transmembrane</keyword>
<dbReference type="PANTHER" id="PTHR48006">
    <property type="entry name" value="LEUCINE-RICH REPEAT-CONTAINING PROTEIN DDB_G0281931-RELATED"/>
    <property type="match status" value="1"/>
</dbReference>
<keyword evidence="2" id="KW-0723">Serine/threonine-protein kinase</keyword>
<evidence type="ECO:0000256" key="9">
    <source>
        <dbReference type="ARBA" id="ARBA00022777"/>
    </source>
</evidence>
<evidence type="ECO:0000256" key="2">
    <source>
        <dbReference type="ARBA" id="ARBA00022527"/>
    </source>
</evidence>
<proteinExistence type="predicted"/>
<feature type="domain" description="Protein kinase" evidence="16">
    <location>
        <begin position="69"/>
        <end position="337"/>
    </location>
</feature>
<dbReference type="InterPro" id="IPR051824">
    <property type="entry name" value="LRR_Rcpt-Like_S/T_Kinase"/>
</dbReference>
<dbReference type="InterPro" id="IPR008271">
    <property type="entry name" value="Ser/Thr_kinase_AS"/>
</dbReference>
<dbReference type="FunFam" id="1.10.510.10:FF:000044">
    <property type="entry name" value="Putative LRR receptor-like serine/threonine-protein kinase"/>
    <property type="match status" value="1"/>
</dbReference>
<feature type="region of interest" description="Disordered" evidence="15">
    <location>
        <begin position="362"/>
        <end position="395"/>
    </location>
</feature>
<evidence type="ECO:0000256" key="11">
    <source>
        <dbReference type="ARBA" id="ARBA00022989"/>
    </source>
</evidence>
<keyword evidence="3" id="KW-0597">Phosphoprotein</keyword>
<keyword evidence="13" id="KW-0675">Receptor</keyword>
<evidence type="ECO:0000256" key="7">
    <source>
        <dbReference type="ARBA" id="ARBA00022737"/>
    </source>
</evidence>
<dbReference type="Proteomes" id="UP001177003">
    <property type="component" value="Chromosome 4"/>
</dbReference>
<protein>
    <recommendedName>
        <fullName evidence="16">Protein kinase domain-containing protein</fullName>
    </recommendedName>
</protein>
<keyword evidence="7" id="KW-0677">Repeat</keyword>
<keyword evidence="10" id="KW-0067">ATP-binding</keyword>
<evidence type="ECO:0000313" key="17">
    <source>
        <dbReference type="EMBL" id="CAI9279064.1"/>
    </source>
</evidence>
<dbReference type="AlphaFoldDB" id="A0AA35YS73"/>
<evidence type="ECO:0000256" key="1">
    <source>
        <dbReference type="ARBA" id="ARBA00004479"/>
    </source>
</evidence>
<evidence type="ECO:0000313" key="18">
    <source>
        <dbReference type="Proteomes" id="UP001177003"/>
    </source>
</evidence>
<keyword evidence="8" id="KW-0547">Nucleotide-binding</keyword>
<keyword evidence="12" id="KW-0472">Membrane</keyword>
<evidence type="ECO:0000256" key="12">
    <source>
        <dbReference type="ARBA" id="ARBA00023136"/>
    </source>
</evidence>
<dbReference type="GO" id="GO:0016020">
    <property type="term" value="C:membrane"/>
    <property type="evidence" value="ECO:0007669"/>
    <property type="project" value="UniProtKB-SubCell"/>
</dbReference>
<keyword evidence="9" id="KW-0418">Kinase</keyword>